<gene>
    <name evidence="3" type="ORF">APLA_LOCUS10915</name>
</gene>
<feature type="domain" description="DUF4806" evidence="2">
    <location>
        <begin position="113"/>
        <end position="195"/>
    </location>
</feature>
<accession>A0A8S1A8K6</accession>
<evidence type="ECO:0000313" key="4">
    <source>
        <dbReference type="Proteomes" id="UP000494256"/>
    </source>
</evidence>
<dbReference type="Proteomes" id="UP000494256">
    <property type="component" value="Unassembled WGS sequence"/>
</dbReference>
<feature type="compositionally biased region" description="Acidic residues" evidence="1">
    <location>
        <begin position="278"/>
        <end position="294"/>
    </location>
</feature>
<evidence type="ECO:0000256" key="1">
    <source>
        <dbReference type="SAM" id="MobiDB-lite"/>
    </source>
</evidence>
<name>A0A8S1A8K6_ARCPL</name>
<evidence type="ECO:0000259" key="2">
    <source>
        <dbReference type="Pfam" id="PF16064"/>
    </source>
</evidence>
<dbReference type="AlphaFoldDB" id="A0A8S1A8K6"/>
<organism evidence="3 4">
    <name type="scientific">Arctia plantaginis</name>
    <name type="common">Wood tiger moth</name>
    <name type="synonym">Phalaena plantaginis</name>
    <dbReference type="NCBI Taxonomy" id="874455"/>
    <lineage>
        <taxon>Eukaryota</taxon>
        <taxon>Metazoa</taxon>
        <taxon>Ecdysozoa</taxon>
        <taxon>Arthropoda</taxon>
        <taxon>Hexapoda</taxon>
        <taxon>Insecta</taxon>
        <taxon>Pterygota</taxon>
        <taxon>Neoptera</taxon>
        <taxon>Endopterygota</taxon>
        <taxon>Lepidoptera</taxon>
        <taxon>Glossata</taxon>
        <taxon>Ditrysia</taxon>
        <taxon>Noctuoidea</taxon>
        <taxon>Erebidae</taxon>
        <taxon>Arctiinae</taxon>
        <taxon>Arctia</taxon>
    </lineage>
</organism>
<sequence>MPFKIIETIEKGQKRLCIIPSFWASNSILRWAKKRLDINKLVKDEYSQPVDNWSSSHCCVKRQLLTSYDEATRELDLMLQNSDTEFDNQTEVITTNSNINFSNYNTLACPAIVKELEELESLLTDKQQKNKLLKQYSFVCSQSDGRGGTCAYKILDVFFTRDFLYKCSWTGGSRGTSDNVKNPLKAYKNVLKFYYELIHIWDQTYTIENNENFFKTVLKTSVKRKLSKNERASTKRRRTKKDTLKNSNQTNQTTNQVESVMIVPDDDATNETKNTTEDVTEEREEDEEKEESFC</sequence>
<dbReference type="Pfam" id="PF16064">
    <property type="entry name" value="DUF4806"/>
    <property type="match status" value="1"/>
</dbReference>
<dbReference type="OrthoDB" id="10250935at2759"/>
<proteinExistence type="predicted"/>
<dbReference type="EMBL" id="CADEBD010000323">
    <property type="protein sequence ID" value="CAB3245036.1"/>
    <property type="molecule type" value="Genomic_DNA"/>
</dbReference>
<dbReference type="InterPro" id="IPR032071">
    <property type="entry name" value="DUF4806"/>
</dbReference>
<reference evidence="3 4" key="1">
    <citation type="submission" date="2020-04" db="EMBL/GenBank/DDBJ databases">
        <authorList>
            <person name="Wallbank WR R."/>
            <person name="Pardo Diaz C."/>
            <person name="Kozak K."/>
            <person name="Martin S."/>
            <person name="Jiggins C."/>
            <person name="Moest M."/>
            <person name="Warren A I."/>
            <person name="Byers J.R.P. K."/>
            <person name="Montejo-Kovacevich G."/>
            <person name="Yen C E."/>
        </authorList>
    </citation>
    <scope>NUCLEOTIDE SEQUENCE [LARGE SCALE GENOMIC DNA]</scope>
</reference>
<evidence type="ECO:0000313" key="3">
    <source>
        <dbReference type="EMBL" id="CAB3245036.1"/>
    </source>
</evidence>
<feature type="region of interest" description="Disordered" evidence="1">
    <location>
        <begin position="227"/>
        <end position="294"/>
    </location>
</feature>
<protein>
    <recommendedName>
        <fullName evidence="2">DUF4806 domain-containing protein</fullName>
    </recommendedName>
</protein>
<comment type="caution">
    <text evidence="3">The sequence shown here is derived from an EMBL/GenBank/DDBJ whole genome shotgun (WGS) entry which is preliminary data.</text>
</comment>